<keyword evidence="2" id="KW-1185">Reference proteome</keyword>
<evidence type="ECO:0000313" key="2">
    <source>
        <dbReference type="Proteomes" id="UP000194127"/>
    </source>
</evidence>
<sequence>MAQEITTLHCNLLSTTEAIRLGDTEGGLVASSPYQNIRHALSVQLDKLAALLRSLVAKPDGPNTLPDGFKLLNLNSEVAQDLEVTQDLEPPLNLEAAQDSEVVQGAEAAQGVEAAQSVEAAQGAEVAQDLETISKVDVEAVSEAKAVGELKTTGDAEVVGNIEGASDH</sequence>
<name>A0A1X6MRK0_9APHY</name>
<gene>
    <name evidence="1" type="ORF">POSPLADRAFT_1060001</name>
</gene>
<organism evidence="1 2">
    <name type="scientific">Postia placenta MAD-698-R-SB12</name>
    <dbReference type="NCBI Taxonomy" id="670580"/>
    <lineage>
        <taxon>Eukaryota</taxon>
        <taxon>Fungi</taxon>
        <taxon>Dikarya</taxon>
        <taxon>Basidiomycota</taxon>
        <taxon>Agaricomycotina</taxon>
        <taxon>Agaricomycetes</taxon>
        <taxon>Polyporales</taxon>
        <taxon>Adustoporiaceae</taxon>
        <taxon>Rhodonia</taxon>
    </lineage>
</organism>
<dbReference type="AlphaFoldDB" id="A0A1X6MRK0"/>
<proteinExistence type="predicted"/>
<dbReference type="RefSeq" id="XP_024335704.1">
    <property type="nucleotide sequence ID" value="XM_024481220.1"/>
</dbReference>
<dbReference type="OrthoDB" id="10528613at2759"/>
<dbReference type="EMBL" id="KZ110603">
    <property type="protein sequence ID" value="OSX58910.1"/>
    <property type="molecule type" value="Genomic_DNA"/>
</dbReference>
<dbReference type="GeneID" id="36326170"/>
<protein>
    <submittedName>
        <fullName evidence="1">Uncharacterized protein</fullName>
    </submittedName>
</protein>
<reference evidence="1 2" key="1">
    <citation type="submission" date="2017-04" db="EMBL/GenBank/DDBJ databases">
        <title>Genome Sequence of the Model Brown-Rot Fungus Postia placenta SB12.</title>
        <authorList>
            <consortium name="DOE Joint Genome Institute"/>
            <person name="Gaskell J."/>
            <person name="Kersten P."/>
            <person name="Larrondo L.F."/>
            <person name="Canessa P."/>
            <person name="Martinez D."/>
            <person name="Hibbett D."/>
            <person name="Schmoll M."/>
            <person name="Kubicek C.P."/>
            <person name="Martinez A.T."/>
            <person name="Yadav J."/>
            <person name="Master E."/>
            <person name="Magnuson J.K."/>
            <person name="James T."/>
            <person name="Yaver D."/>
            <person name="Berka R."/>
            <person name="Labutti K."/>
            <person name="Lipzen A."/>
            <person name="Aerts A."/>
            <person name="Barry K."/>
            <person name="Henrissat B."/>
            <person name="Blanchette R."/>
            <person name="Grigoriev I."/>
            <person name="Cullen D."/>
        </authorList>
    </citation>
    <scope>NUCLEOTIDE SEQUENCE [LARGE SCALE GENOMIC DNA]</scope>
    <source>
        <strain evidence="1 2">MAD-698-R-SB12</strain>
    </source>
</reference>
<evidence type="ECO:0000313" key="1">
    <source>
        <dbReference type="EMBL" id="OSX58910.1"/>
    </source>
</evidence>
<accession>A0A1X6MRK0</accession>
<dbReference type="Proteomes" id="UP000194127">
    <property type="component" value="Unassembled WGS sequence"/>
</dbReference>